<comment type="caution">
    <text evidence="2">The sequence shown here is derived from an EMBL/GenBank/DDBJ whole genome shotgun (WGS) entry which is preliminary data.</text>
</comment>
<evidence type="ECO:0000313" key="2">
    <source>
        <dbReference type="EMBL" id="MPN10600.1"/>
    </source>
</evidence>
<dbReference type="SUPFAM" id="SSF55826">
    <property type="entry name" value="YbaK/ProRS associated domain"/>
    <property type="match status" value="1"/>
</dbReference>
<dbReference type="GO" id="GO:0002161">
    <property type="term" value="F:aminoacyl-tRNA deacylase activity"/>
    <property type="evidence" value="ECO:0007669"/>
    <property type="project" value="InterPro"/>
</dbReference>
<reference evidence="2" key="1">
    <citation type="submission" date="2019-08" db="EMBL/GenBank/DDBJ databases">
        <authorList>
            <person name="Kucharzyk K."/>
            <person name="Murdoch R.W."/>
            <person name="Higgins S."/>
            <person name="Loffler F."/>
        </authorList>
    </citation>
    <scope>NUCLEOTIDE SEQUENCE</scope>
</reference>
<evidence type="ECO:0000259" key="1">
    <source>
        <dbReference type="Pfam" id="PF04073"/>
    </source>
</evidence>
<dbReference type="InterPro" id="IPR036754">
    <property type="entry name" value="YbaK/aa-tRNA-synt-asso_dom_sf"/>
</dbReference>
<sequence>MFTAESKPYLVVTCGDKKVNTKKLGQVLNAKKVKFASIDVVKELTGFLPGGVSPVGLASSIPVFLDKSLFDYDVVFAAAGTSNSALPVAPLRLQQITDGTVIDVCS</sequence>
<protein>
    <recommendedName>
        <fullName evidence="1">YbaK/aminoacyl-tRNA synthetase-associated domain-containing protein</fullName>
    </recommendedName>
</protein>
<dbReference type="PANTHER" id="PTHR30411">
    <property type="entry name" value="CYTOPLASMIC PROTEIN"/>
    <property type="match status" value="1"/>
</dbReference>
<dbReference type="EMBL" id="VSSQ01056764">
    <property type="protein sequence ID" value="MPN10600.1"/>
    <property type="molecule type" value="Genomic_DNA"/>
</dbReference>
<gene>
    <name evidence="2" type="ORF">SDC9_157895</name>
</gene>
<dbReference type="CDD" id="cd04333">
    <property type="entry name" value="ProX_deacylase"/>
    <property type="match status" value="1"/>
</dbReference>
<organism evidence="2">
    <name type="scientific">bioreactor metagenome</name>
    <dbReference type="NCBI Taxonomy" id="1076179"/>
    <lineage>
        <taxon>unclassified sequences</taxon>
        <taxon>metagenomes</taxon>
        <taxon>ecological metagenomes</taxon>
    </lineage>
</organism>
<name>A0A645F9M1_9ZZZZ</name>
<accession>A0A645F9M1</accession>
<dbReference type="Pfam" id="PF04073">
    <property type="entry name" value="tRNA_edit"/>
    <property type="match status" value="1"/>
</dbReference>
<dbReference type="PANTHER" id="PTHR30411:SF1">
    <property type="entry name" value="CYTOPLASMIC PROTEIN"/>
    <property type="match status" value="1"/>
</dbReference>
<dbReference type="Gene3D" id="3.90.960.10">
    <property type="entry name" value="YbaK/aminoacyl-tRNA synthetase-associated domain"/>
    <property type="match status" value="1"/>
</dbReference>
<dbReference type="AlphaFoldDB" id="A0A645F9M1"/>
<feature type="domain" description="YbaK/aminoacyl-tRNA synthetase-associated" evidence="1">
    <location>
        <begin position="4"/>
        <end position="95"/>
    </location>
</feature>
<proteinExistence type="predicted"/>
<dbReference type="InterPro" id="IPR007214">
    <property type="entry name" value="YbaK/aa-tRNA-synth-assoc-dom"/>
</dbReference>